<reference evidence="3" key="1">
    <citation type="journal article" date="2022" name="Int. J. Mol. Sci.">
        <title>Draft Genome of Tanacetum Coccineum: Genomic Comparison of Closely Related Tanacetum-Family Plants.</title>
        <authorList>
            <person name="Yamashiro T."/>
            <person name="Shiraishi A."/>
            <person name="Nakayama K."/>
            <person name="Satake H."/>
        </authorList>
    </citation>
    <scope>NUCLEOTIDE SEQUENCE</scope>
</reference>
<sequence length="183" mass="19796">MASMIPLIIAASFFMVICMHSSNARLLHDIAKSSSAKQHHLSISLKITEKDGGALIEGAQAHARPSTTPFSKGAAKNSSTGINAHNKKINVRVAKEGSEMVESSPFHDHVALLKGKHVKDPENPSLSQDHGKEEFTDLKNDDIVTAERTRVHAQPPMDPFLNGSDKFEPSSSHQVALNEGNES</sequence>
<evidence type="ECO:0000313" key="4">
    <source>
        <dbReference type="Proteomes" id="UP001151760"/>
    </source>
</evidence>
<dbReference type="EMBL" id="BQNB010016765">
    <property type="protein sequence ID" value="GJT55535.1"/>
    <property type="molecule type" value="Genomic_DNA"/>
</dbReference>
<dbReference type="Proteomes" id="UP001151760">
    <property type="component" value="Unassembled WGS sequence"/>
</dbReference>
<accession>A0ABQ5EX70</accession>
<comment type="caution">
    <text evidence="3">The sequence shown here is derived from an EMBL/GenBank/DDBJ whole genome shotgun (WGS) entry which is preliminary data.</text>
</comment>
<name>A0ABQ5EX70_9ASTR</name>
<evidence type="ECO:0000256" key="2">
    <source>
        <dbReference type="SAM" id="SignalP"/>
    </source>
</evidence>
<feature type="chain" id="PRO_5045787772" evidence="2">
    <location>
        <begin position="25"/>
        <end position="183"/>
    </location>
</feature>
<keyword evidence="4" id="KW-1185">Reference proteome</keyword>
<organism evidence="3 4">
    <name type="scientific">Tanacetum coccineum</name>
    <dbReference type="NCBI Taxonomy" id="301880"/>
    <lineage>
        <taxon>Eukaryota</taxon>
        <taxon>Viridiplantae</taxon>
        <taxon>Streptophyta</taxon>
        <taxon>Embryophyta</taxon>
        <taxon>Tracheophyta</taxon>
        <taxon>Spermatophyta</taxon>
        <taxon>Magnoliopsida</taxon>
        <taxon>eudicotyledons</taxon>
        <taxon>Gunneridae</taxon>
        <taxon>Pentapetalae</taxon>
        <taxon>asterids</taxon>
        <taxon>campanulids</taxon>
        <taxon>Asterales</taxon>
        <taxon>Asteraceae</taxon>
        <taxon>Asteroideae</taxon>
        <taxon>Anthemideae</taxon>
        <taxon>Anthemidinae</taxon>
        <taxon>Tanacetum</taxon>
    </lineage>
</organism>
<proteinExistence type="predicted"/>
<reference evidence="3" key="2">
    <citation type="submission" date="2022-01" db="EMBL/GenBank/DDBJ databases">
        <authorList>
            <person name="Yamashiro T."/>
            <person name="Shiraishi A."/>
            <person name="Satake H."/>
            <person name="Nakayama K."/>
        </authorList>
    </citation>
    <scope>NUCLEOTIDE SEQUENCE</scope>
</reference>
<protein>
    <submittedName>
        <fullName evidence="3">Uncharacterized protein</fullName>
    </submittedName>
</protein>
<evidence type="ECO:0000256" key="1">
    <source>
        <dbReference type="SAM" id="MobiDB-lite"/>
    </source>
</evidence>
<keyword evidence="2" id="KW-0732">Signal</keyword>
<feature type="signal peptide" evidence="2">
    <location>
        <begin position="1"/>
        <end position="24"/>
    </location>
</feature>
<gene>
    <name evidence="3" type="ORF">Tco_0990589</name>
</gene>
<feature type="region of interest" description="Disordered" evidence="1">
    <location>
        <begin position="61"/>
        <end position="81"/>
    </location>
</feature>
<evidence type="ECO:0000313" key="3">
    <source>
        <dbReference type="EMBL" id="GJT55535.1"/>
    </source>
</evidence>
<feature type="compositionally biased region" description="Polar residues" evidence="1">
    <location>
        <begin position="65"/>
        <end position="81"/>
    </location>
</feature>
<feature type="region of interest" description="Disordered" evidence="1">
    <location>
        <begin position="117"/>
        <end position="136"/>
    </location>
</feature>
<feature type="region of interest" description="Disordered" evidence="1">
    <location>
        <begin position="149"/>
        <end position="183"/>
    </location>
</feature>